<dbReference type="RefSeq" id="WP_259621764.1">
    <property type="nucleotide sequence ID" value="NZ_JANYMP010000002.1"/>
</dbReference>
<dbReference type="Pfam" id="PF00583">
    <property type="entry name" value="Acetyltransf_1"/>
    <property type="match status" value="1"/>
</dbReference>
<dbReference type="Gene3D" id="3.40.630.30">
    <property type="match status" value="1"/>
</dbReference>
<keyword evidence="2 5" id="KW-0012">Acyltransferase</keyword>
<keyword evidence="6" id="KW-1185">Reference proteome</keyword>
<evidence type="ECO:0000256" key="2">
    <source>
        <dbReference type="ARBA" id="ARBA00023315"/>
    </source>
</evidence>
<dbReference type="PROSITE" id="PS51186">
    <property type="entry name" value="GNAT"/>
    <property type="match status" value="1"/>
</dbReference>
<sequence>MEIDLDRPKDADDRLRREVHEVLHAVVAAGGAIGWQTPPDRTATDTWLDGVLTRVRAGDAALVVARVDGVVRATATWQRDPAKVFENCAELGKVTAHPSARGLGLGRVVVEAVVEDARSAGLEVLYLGVRGNNLGAIGLYEELGFREWGRLPNSIAVGDQRFDSVRMHLPLGHAPHVELRGSTPGGNGSSPRRRTP</sequence>
<proteinExistence type="predicted"/>
<evidence type="ECO:0000313" key="6">
    <source>
        <dbReference type="Proteomes" id="UP001141259"/>
    </source>
</evidence>
<accession>A0A9X2VGL7</accession>
<dbReference type="Proteomes" id="UP001141259">
    <property type="component" value="Unassembled WGS sequence"/>
</dbReference>
<organism evidence="5 6">
    <name type="scientific">Umezawaea endophytica</name>
    <dbReference type="NCBI Taxonomy" id="1654476"/>
    <lineage>
        <taxon>Bacteria</taxon>
        <taxon>Bacillati</taxon>
        <taxon>Actinomycetota</taxon>
        <taxon>Actinomycetes</taxon>
        <taxon>Pseudonocardiales</taxon>
        <taxon>Pseudonocardiaceae</taxon>
        <taxon>Umezawaea</taxon>
    </lineage>
</organism>
<feature type="region of interest" description="Disordered" evidence="3">
    <location>
        <begin position="173"/>
        <end position="196"/>
    </location>
</feature>
<dbReference type="PANTHER" id="PTHR43877">
    <property type="entry name" value="AMINOALKYLPHOSPHONATE N-ACETYLTRANSFERASE-RELATED-RELATED"/>
    <property type="match status" value="1"/>
</dbReference>
<keyword evidence="1 5" id="KW-0808">Transferase</keyword>
<dbReference type="InterPro" id="IPR016181">
    <property type="entry name" value="Acyl_CoA_acyltransferase"/>
</dbReference>
<dbReference type="AlphaFoldDB" id="A0A9X2VGL7"/>
<dbReference type="EC" id="2.3.1.-" evidence="5"/>
<dbReference type="SUPFAM" id="SSF55729">
    <property type="entry name" value="Acyl-CoA N-acyltransferases (Nat)"/>
    <property type="match status" value="1"/>
</dbReference>
<dbReference type="InterPro" id="IPR050832">
    <property type="entry name" value="Bact_Acetyltransf"/>
</dbReference>
<dbReference type="GO" id="GO:0016747">
    <property type="term" value="F:acyltransferase activity, transferring groups other than amino-acyl groups"/>
    <property type="evidence" value="ECO:0007669"/>
    <property type="project" value="InterPro"/>
</dbReference>
<reference evidence="5" key="1">
    <citation type="submission" date="2022-08" db="EMBL/GenBank/DDBJ databases">
        <authorList>
            <person name="Tistechok S."/>
            <person name="Samborskyy M."/>
            <person name="Roman I."/>
        </authorList>
    </citation>
    <scope>NUCLEOTIDE SEQUENCE</scope>
    <source>
        <strain evidence="5">DSM 103496</strain>
    </source>
</reference>
<dbReference type="PANTHER" id="PTHR43877:SF2">
    <property type="entry name" value="AMINOALKYLPHOSPHONATE N-ACETYLTRANSFERASE-RELATED"/>
    <property type="match status" value="1"/>
</dbReference>
<name>A0A9X2VGL7_9PSEU</name>
<evidence type="ECO:0000256" key="3">
    <source>
        <dbReference type="SAM" id="MobiDB-lite"/>
    </source>
</evidence>
<comment type="caution">
    <text evidence="5">The sequence shown here is derived from an EMBL/GenBank/DDBJ whole genome shotgun (WGS) entry which is preliminary data.</text>
</comment>
<evidence type="ECO:0000313" key="5">
    <source>
        <dbReference type="EMBL" id="MCS7476256.1"/>
    </source>
</evidence>
<dbReference type="EMBL" id="JANYMP010000002">
    <property type="protein sequence ID" value="MCS7476256.1"/>
    <property type="molecule type" value="Genomic_DNA"/>
</dbReference>
<protein>
    <submittedName>
        <fullName evidence="5">GNAT family N-acetyltransferase</fullName>
        <ecNumber evidence="5">2.3.1.-</ecNumber>
    </submittedName>
</protein>
<feature type="domain" description="N-acetyltransferase" evidence="4">
    <location>
        <begin position="1"/>
        <end position="172"/>
    </location>
</feature>
<evidence type="ECO:0000256" key="1">
    <source>
        <dbReference type="ARBA" id="ARBA00022679"/>
    </source>
</evidence>
<gene>
    <name evidence="5" type="ORF">NZH93_05280</name>
</gene>
<dbReference type="InterPro" id="IPR000182">
    <property type="entry name" value="GNAT_dom"/>
</dbReference>
<evidence type="ECO:0000259" key="4">
    <source>
        <dbReference type="PROSITE" id="PS51186"/>
    </source>
</evidence>